<dbReference type="Gene3D" id="1.20.210.10">
    <property type="entry name" value="Cytochrome c oxidase-like, subunit I domain"/>
    <property type="match status" value="1"/>
</dbReference>
<keyword evidence="5" id="KW-0813">Transport</keyword>
<dbReference type="FunFam" id="1.20.210.10:FF:000017">
    <property type="entry name" value="Cytochrome c oxidase subunit I"/>
    <property type="match status" value="1"/>
</dbReference>
<reference evidence="25 26" key="4">
    <citation type="journal article" date="2018" name="Proc. Natl. Acad. Sci. U.S.A.">
        <title>Nonmutational mechanism of inheritance in the Archaeon Sulfolobus solfataricus.</title>
        <authorList>
            <person name="Payne S."/>
            <person name="McCarthy S."/>
            <person name="Johnson T."/>
            <person name="North E."/>
            <person name="Blum P."/>
        </authorList>
    </citation>
    <scope>NUCLEOTIDE SEQUENCE [LARGE SCALE GENOMIC DNA]</scope>
    <source>
        <strain evidence="13 25">SARC-H</strain>
        <strain evidence="14 29">SARC-I</strain>
        <strain evidence="16 30">SARC-N</strain>
        <strain evidence="17 31">SARC-O</strain>
        <strain evidence="18 26">SUL120</strain>
        <strain evidence="12 27">SULG</strain>
        <strain evidence="15 28">SULM</strain>
    </source>
</reference>
<evidence type="ECO:0000313" key="10">
    <source>
        <dbReference type="EMBL" id="AKA75830.1"/>
    </source>
</evidence>
<name>A0A0E3KAP2_SACSO</name>
<evidence type="ECO:0000313" key="22">
    <source>
        <dbReference type="Proteomes" id="UP000033085"/>
    </source>
</evidence>
<dbReference type="EMBL" id="CP050869">
    <property type="protein sequence ID" value="QPG50122.1"/>
    <property type="molecule type" value="Genomic_DNA"/>
</dbReference>
<feature type="transmembrane region" description="Helical" evidence="6">
    <location>
        <begin position="338"/>
        <end position="360"/>
    </location>
</feature>
<dbReference type="KEGG" id="ssol:SULB_0760"/>
<dbReference type="Proteomes" id="UP000273194">
    <property type="component" value="Chromosome"/>
</dbReference>
<dbReference type="EMBL" id="CP011057">
    <property type="protein sequence ID" value="AKA78522.1"/>
    <property type="molecule type" value="Genomic_DNA"/>
</dbReference>
<reference evidence="21 22" key="1">
    <citation type="journal article" date="2015" name="Genome Announc.">
        <title>Complete Genome Sequence of Sulfolobus solfataricus Strain 98/2 and Evolved Derivatives.</title>
        <authorList>
            <person name="McCarthy S."/>
            <person name="Gradnigo J."/>
            <person name="Johnson T."/>
            <person name="Payne S."/>
            <person name="Lipzen A."/>
            <person name="Martin J."/>
            <person name="Schackwitz W."/>
            <person name="Moriyama E."/>
            <person name="Blum P."/>
        </authorList>
    </citation>
    <scope>NUCLEOTIDE SEQUENCE [LARGE SCALE GENOMIC DNA]</scope>
    <source>
        <strain evidence="21">98/2 SULC</strain>
        <strain evidence="9">SARC-B</strain>
        <strain evidence="10">SARC-C</strain>
        <strain evidence="11 23">SULA</strain>
        <strain evidence="22">SULB</strain>
    </source>
</reference>
<feature type="transmembrane region" description="Helical" evidence="6">
    <location>
        <begin position="182"/>
        <end position="210"/>
    </location>
</feature>
<dbReference type="EMBL" id="CP033239">
    <property type="protein sequence ID" value="AZF78104.1"/>
    <property type="molecule type" value="Genomic_DNA"/>
</dbReference>
<dbReference type="Proteomes" id="UP000278715">
    <property type="component" value="Chromosome"/>
</dbReference>
<dbReference type="InterPro" id="IPR000298">
    <property type="entry name" value="Cyt_c_oxidase-like_su3"/>
</dbReference>
<evidence type="ECO:0000313" key="14">
    <source>
        <dbReference type="EMBL" id="AZF72872.1"/>
    </source>
</evidence>
<comment type="similarity">
    <text evidence="5">Belongs to the heme-copper respiratory oxidase family.</text>
</comment>
<evidence type="ECO:0000256" key="3">
    <source>
        <dbReference type="ARBA" id="ARBA00022989"/>
    </source>
</evidence>
<dbReference type="EMBL" id="CP011055">
    <property type="protein sequence ID" value="AKA73132.1"/>
    <property type="molecule type" value="Genomic_DNA"/>
</dbReference>
<feature type="transmembrane region" description="Helical" evidence="6">
    <location>
        <begin position="62"/>
        <end position="84"/>
    </location>
</feature>
<dbReference type="KEGG" id="ssof:SULC_0758"/>
<feature type="transmembrane region" description="Helical" evidence="6">
    <location>
        <begin position="375"/>
        <end position="395"/>
    </location>
</feature>
<keyword evidence="5" id="KW-0249">Electron transport</keyword>
<feature type="transmembrane region" description="Helical" evidence="6">
    <location>
        <begin position="299"/>
        <end position="317"/>
    </location>
</feature>
<dbReference type="Proteomes" id="UP000267993">
    <property type="component" value="Chromosome"/>
</dbReference>
<dbReference type="GO" id="GO:0009060">
    <property type="term" value="P:aerobic respiration"/>
    <property type="evidence" value="ECO:0007669"/>
    <property type="project" value="InterPro"/>
</dbReference>
<dbReference type="InterPro" id="IPR023615">
    <property type="entry name" value="Cyt_c_Oxase_su1_BS"/>
</dbReference>
<dbReference type="Proteomes" id="UP000594632">
    <property type="component" value="Chromosome"/>
</dbReference>
<dbReference type="EMBL" id="CP033238">
    <property type="protein sequence ID" value="AZF75496.1"/>
    <property type="molecule type" value="Genomic_DNA"/>
</dbReference>
<dbReference type="PROSITE" id="PS50253">
    <property type="entry name" value="COX3"/>
    <property type="match status" value="1"/>
</dbReference>
<dbReference type="PROSITE" id="PS00077">
    <property type="entry name" value="COX1_CUB"/>
    <property type="match status" value="1"/>
</dbReference>
<sequence length="790" mass="87557">MMNIKRVLKVALFTTSASDIGQMYITLGIIALLAGAVNAALIRYQLTYQSLSAVDYYNAVSLHGIFMIFFMVMPISVGFANYLIPRMIGAHDLYWPRINSFSFWILVPSVFLGLIAPWFGPVNTGWYMYAPLSVETSVNYGLGTTLVEIALILSGISSTLTGVNFLMTIIKLKKIPYFKMSLFTWSFFATSILLVVAMPPLTAGLVFAYLERLWNLPFFDASLGGSPVLWQNLFWFFGHPEVYILILPAMGLVGEILPRMVGRQIYGYKALALSSMAIAFLSVLGVWMHHMFTAIDNTVAQIVSSATTMAIAVPSGVKVFNWTATLYGGEIRYKAPTILVISFIAIFLVGGITGVFFPLVPLDYAFNGTYLVVGHFHYMVFAILFALLAGLIYYFPYFTGKWYHDDIVKSGTIMIVAGAFLIATGMIIDGVLGMPRRYASVPSPIYIPFQDMIDVGGVLMGIGLLMAFGDLLYSWIKGKAVETVDPWNAIQIGQPDFYIKPVKLPLSFGKSLDGSFDEEYHGVSFPYYSILGIMLSFVPLGFMFGFINLMPVGILFLLAFMGVGVYWAYDQWFKQIPPPMQLDGGSPVSAGSVNNGLALTPSLGTIIMRDARSAVLWFILAEICLFGSFIGGYMFVASPITNPIAYANVPPLKVEYFPLPVIMTIILLSSSIPAHLAYEEFKKGNMKMFKALGILTAVMGFTFLMGQVYEFTHVIQFTPQQSAFTAFFFSTVSLHGFHVIMGLVVWAFVLLRAYKGVTPYGGSVAATYYWHFVDAIWVVVFSTFYLHLFV</sequence>
<evidence type="ECO:0000313" key="11">
    <source>
        <dbReference type="EMBL" id="AKA78522.1"/>
    </source>
</evidence>
<evidence type="ECO:0000313" key="21">
    <source>
        <dbReference type="Proteomes" id="UP000033057"/>
    </source>
</evidence>
<evidence type="ECO:0000256" key="6">
    <source>
        <dbReference type="SAM" id="Phobius"/>
    </source>
</evidence>
<keyword evidence="3 6" id="KW-1133">Transmembrane helix</keyword>
<feature type="transmembrane region" description="Helical" evidence="6">
    <location>
        <begin position="266"/>
        <end position="287"/>
    </location>
</feature>
<feature type="domain" description="Cytochrome oxidase subunit I profile" evidence="8">
    <location>
        <begin position="3"/>
        <end position="488"/>
    </location>
</feature>
<evidence type="ECO:0000313" key="30">
    <source>
        <dbReference type="Proteomes" id="UP000278715"/>
    </source>
</evidence>
<dbReference type="GO" id="GO:0020037">
    <property type="term" value="F:heme binding"/>
    <property type="evidence" value="ECO:0007669"/>
    <property type="project" value="InterPro"/>
</dbReference>
<dbReference type="InterPro" id="IPR023616">
    <property type="entry name" value="Cyt_c_oxase-like_su1_dom"/>
</dbReference>
<dbReference type="InterPro" id="IPR036927">
    <property type="entry name" value="Cyt_c_oxase-like_su1_sf"/>
</dbReference>
<dbReference type="Proteomes" id="UP000282269">
    <property type="component" value="Chromosome"/>
</dbReference>
<evidence type="ECO:0000259" key="8">
    <source>
        <dbReference type="PROSITE" id="PS50855"/>
    </source>
</evidence>
<dbReference type="GO" id="GO:0022904">
    <property type="term" value="P:respiratory electron transport chain"/>
    <property type="evidence" value="ECO:0007669"/>
    <property type="project" value="InterPro"/>
</dbReference>
<dbReference type="EMBL" id="CP033235">
    <property type="protein sequence ID" value="AZF67632.1"/>
    <property type="molecule type" value="Genomic_DNA"/>
</dbReference>
<dbReference type="InterPro" id="IPR035973">
    <property type="entry name" value="Cyt_c_oxidase_su3-like_sf"/>
</dbReference>
<evidence type="ECO:0000313" key="26">
    <source>
        <dbReference type="Proteomes" id="UP000269431"/>
    </source>
</evidence>
<feature type="transmembrane region" description="Helical" evidence="6">
    <location>
        <begin position="21"/>
        <end position="42"/>
    </location>
</feature>
<evidence type="ECO:0000259" key="7">
    <source>
        <dbReference type="PROSITE" id="PS50253"/>
    </source>
</evidence>
<evidence type="ECO:0000313" key="23">
    <source>
        <dbReference type="Proteomes" id="UP000033106"/>
    </source>
</evidence>
<feature type="transmembrane region" description="Helical" evidence="6">
    <location>
        <begin position="149"/>
        <end position="170"/>
    </location>
</feature>
<evidence type="ECO:0000313" key="13">
    <source>
        <dbReference type="EMBL" id="AZF70252.1"/>
    </source>
</evidence>
<organism evidence="10 21">
    <name type="scientific">Saccharolobus solfataricus</name>
    <name type="common">Sulfolobus solfataricus</name>
    <dbReference type="NCBI Taxonomy" id="2287"/>
    <lineage>
        <taxon>Archaea</taxon>
        <taxon>Thermoproteota</taxon>
        <taxon>Thermoprotei</taxon>
        <taxon>Sulfolobales</taxon>
        <taxon>Sulfolobaceae</taxon>
        <taxon>Saccharolobus</taxon>
    </lineage>
</organism>
<dbReference type="Proteomes" id="UP000033085">
    <property type="component" value="Chromosome"/>
</dbReference>
<dbReference type="Proteomes" id="UP000269431">
    <property type="component" value="Chromosome"/>
</dbReference>
<feature type="transmembrane region" description="Helical" evidence="6">
    <location>
        <begin position="766"/>
        <end position="788"/>
    </location>
</feature>
<feature type="transmembrane region" description="Helical" evidence="6">
    <location>
        <begin position="407"/>
        <end position="432"/>
    </location>
</feature>
<dbReference type="GO" id="GO:0015990">
    <property type="term" value="P:electron transport coupled proton transport"/>
    <property type="evidence" value="ECO:0007669"/>
    <property type="project" value="TreeGrafter"/>
</dbReference>
<dbReference type="Proteomes" id="UP000033057">
    <property type="component" value="Chromosome"/>
</dbReference>
<evidence type="ECO:0000256" key="5">
    <source>
        <dbReference type="RuleBase" id="RU000370"/>
    </source>
</evidence>
<feature type="transmembrane region" description="Helical" evidence="6">
    <location>
        <begin position="552"/>
        <end position="569"/>
    </location>
</feature>
<evidence type="ECO:0000313" key="16">
    <source>
        <dbReference type="EMBL" id="AZF78104.1"/>
    </source>
</evidence>
<evidence type="ECO:0000313" key="28">
    <source>
        <dbReference type="Proteomes" id="UP000273443"/>
    </source>
</evidence>
<dbReference type="PANTHER" id="PTHR10422">
    <property type="entry name" value="CYTOCHROME C OXIDASE SUBUNIT 1"/>
    <property type="match status" value="1"/>
</dbReference>
<dbReference type="GO" id="GO:0016020">
    <property type="term" value="C:membrane"/>
    <property type="evidence" value="ECO:0007669"/>
    <property type="project" value="UniProtKB-SubCell"/>
</dbReference>
<dbReference type="Proteomes" id="UP000076770">
    <property type="component" value="Chromosome i"/>
</dbReference>
<dbReference type="InterPro" id="IPR013833">
    <property type="entry name" value="Cyt_c_oxidase_su3_a-hlx"/>
</dbReference>
<dbReference type="Proteomes" id="UP000273443">
    <property type="component" value="Chromosome"/>
</dbReference>
<dbReference type="Gene3D" id="1.20.120.80">
    <property type="entry name" value="Cytochrome c oxidase, subunit III, four-helix bundle"/>
    <property type="match status" value="1"/>
</dbReference>
<dbReference type="PRINTS" id="PR01165">
    <property type="entry name" value="CYCOXIDASEI"/>
</dbReference>
<dbReference type="PATRIC" id="fig|2287.6.peg.796"/>
<dbReference type="PROSITE" id="PS50855">
    <property type="entry name" value="COX1"/>
    <property type="match status" value="1"/>
</dbReference>
<dbReference type="GO" id="GO:0004129">
    <property type="term" value="F:cytochrome-c oxidase activity"/>
    <property type="evidence" value="ECO:0007669"/>
    <property type="project" value="InterPro"/>
</dbReference>
<feature type="transmembrane region" description="Helical" evidence="6">
    <location>
        <begin position="656"/>
        <end position="676"/>
    </location>
</feature>
<accession>A0A0E3KAP2</accession>
<keyword evidence="5" id="KW-0479">Metal-binding</keyword>
<dbReference type="Pfam" id="PF00115">
    <property type="entry name" value="COX1"/>
    <property type="match status" value="1"/>
</dbReference>
<keyword evidence="2 5" id="KW-0812">Transmembrane</keyword>
<dbReference type="Proteomes" id="UP000275843">
    <property type="component" value="Chromosome"/>
</dbReference>
<reference evidence="19 32" key="6">
    <citation type="journal article" date="2020" name="Nat. Commun.">
        <title>The structures of two archaeal type IV pili illuminate evolutionary relationships.</title>
        <authorList>
            <person name="Wang F."/>
            <person name="Baquero D.P."/>
            <person name="Su Z."/>
            <person name="Beltran L.C."/>
            <person name="Prangishvili D."/>
            <person name="Krupovic M."/>
            <person name="Egelman E.H."/>
        </authorList>
    </citation>
    <scope>NUCLEOTIDE SEQUENCE [LARGE SCALE GENOMIC DNA]</scope>
    <source>
        <strain evidence="19 32">POZ149</strain>
    </source>
</reference>
<evidence type="ECO:0000313" key="29">
    <source>
        <dbReference type="Proteomes" id="UP000275843"/>
    </source>
</evidence>
<evidence type="ECO:0000313" key="27">
    <source>
        <dbReference type="Proteomes" id="UP000273194"/>
    </source>
</evidence>
<evidence type="ECO:0000313" key="18">
    <source>
        <dbReference type="EMBL" id="AZF83317.1"/>
    </source>
</evidence>
<dbReference type="EMBL" id="LT549890">
    <property type="protein sequence ID" value="SAI86627.1"/>
    <property type="molecule type" value="Genomic_DNA"/>
</dbReference>
<dbReference type="SUPFAM" id="SSF81452">
    <property type="entry name" value="Cytochrome c oxidase subunit III-like"/>
    <property type="match status" value="1"/>
</dbReference>
<dbReference type="CDD" id="cd00386">
    <property type="entry name" value="Heme_Cu_Oxidase_III_like"/>
    <property type="match status" value="1"/>
</dbReference>
<dbReference type="AlphaFoldDB" id="A0A0E3KAP2"/>
<evidence type="ECO:0000313" key="25">
    <source>
        <dbReference type="Proteomes" id="UP000267993"/>
    </source>
</evidence>
<evidence type="ECO:0000313" key="12">
    <source>
        <dbReference type="EMBL" id="AZF67632.1"/>
    </source>
</evidence>
<reference evidence="20" key="3">
    <citation type="submission" date="2016-04" db="EMBL/GenBank/DDBJ databases">
        <authorList>
            <person name="Evans L.H."/>
            <person name="Alamgir A."/>
            <person name="Owens N."/>
            <person name="Weber N.D."/>
            <person name="Virtaneva K."/>
            <person name="Barbian K."/>
            <person name="Babar A."/>
            <person name="Rosenke K."/>
        </authorList>
    </citation>
    <scope>NUCLEOTIDE SEQUENCE</scope>
    <source>
        <strain evidence="20">P1</strain>
    </source>
</reference>
<dbReference type="SUPFAM" id="SSF81442">
    <property type="entry name" value="Cytochrome c oxidase subunit I-like"/>
    <property type="match status" value="1"/>
</dbReference>
<feature type="transmembrane region" description="Helical" evidence="6">
    <location>
        <begin position="233"/>
        <end position="254"/>
    </location>
</feature>
<evidence type="ECO:0000313" key="20">
    <source>
        <dbReference type="EMBL" id="SAI86627.1"/>
    </source>
</evidence>
<dbReference type="EMBL" id="CP033236">
    <property type="protein sequence ID" value="AZF70252.1"/>
    <property type="molecule type" value="Genomic_DNA"/>
</dbReference>
<dbReference type="InterPro" id="IPR000883">
    <property type="entry name" value="Cyt_C_Oxase_1"/>
</dbReference>
<evidence type="ECO:0000313" key="17">
    <source>
        <dbReference type="EMBL" id="AZF80709.1"/>
    </source>
</evidence>
<gene>
    <name evidence="19" type="ORF">HFC64_10130</name>
    <name evidence="20" type="ORF">SSOP1_3073</name>
    <name evidence="11" type="ORF">SULA_0758</name>
    <name evidence="9" type="ORF">SULB_0760</name>
    <name evidence="10" type="ORF">SULC_0758</name>
    <name evidence="12" type="ORF">SULG_03865</name>
    <name evidence="13" type="ORF">SULH_03865</name>
    <name evidence="14" type="ORF">SULI_03865</name>
    <name evidence="15" type="ORF">SULM_03865</name>
    <name evidence="16" type="ORF">SULN_03865</name>
    <name evidence="17" type="ORF">SULO_03875</name>
    <name evidence="18" type="ORF">SULZ_03915</name>
</gene>
<reference evidence="10" key="5">
    <citation type="submission" date="2018-10" db="EMBL/GenBank/DDBJ databases">
        <authorList>
            <person name="McCarthy S."/>
            <person name="Gradnigo J."/>
            <person name="Johnson T."/>
            <person name="Payne S."/>
            <person name="Lipzen A."/>
            <person name="Schackwitz W."/>
            <person name="Martin J."/>
            <person name="Moriyama E."/>
            <person name="Blum P."/>
        </authorList>
    </citation>
    <scope>NUCLEOTIDE SEQUENCE</scope>
    <source>
        <strain evidence="9">SARC-B</strain>
        <strain evidence="10">SARC-C</strain>
        <strain evidence="11">SULA</strain>
    </source>
</reference>
<dbReference type="PANTHER" id="PTHR10422:SF18">
    <property type="entry name" value="CYTOCHROME C OXIDASE SUBUNIT 1"/>
    <property type="match status" value="1"/>
</dbReference>
<dbReference type="CDD" id="cd00919">
    <property type="entry name" value="Heme_Cu_Oxidase_I"/>
    <property type="match status" value="1"/>
</dbReference>
<proteinExistence type="inferred from homology"/>
<dbReference type="Proteomes" id="UP000033106">
    <property type="component" value="Chromosome"/>
</dbReference>
<feature type="transmembrane region" description="Helical" evidence="6">
    <location>
        <begin position="726"/>
        <end position="754"/>
    </location>
</feature>
<evidence type="ECO:0000256" key="4">
    <source>
        <dbReference type="ARBA" id="ARBA00023136"/>
    </source>
</evidence>
<keyword evidence="5" id="KW-0408">Iron</keyword>
<keyword evidence="4 6" id="KW-0472">Membrane</keyword>
<reference evidence="24" key="2">
    <citation type="submission" date="2016-04" db="EMBL/GenBank/DDBJ databases">
        <authorList>
            <person name="Shah S.A."/>
            <person name="Garrett R.A."/>
        </authorList>
    </citation>
    <scope>NUCLEOTIDE SEQUENCE [LARGE SCALE GENOMIC DNA]</scope>
    <source>
        <strain evidence="24">ATCC 35091 / DSM 1616 / JCM 8930 / NBRC 15331 / P1</strain>
    </source>
</reference>
<evidence type="ECO:0000256" key="1">
    <source>
        <dbReference type="ARBA" id="ARBA00004141"/>
    </source>
</evidence>
<evidence type="ECO:0000313" key="9">
    <source>
        <dbReference type="EMBL" id="AKA73132.1"/>
    </source>
</evidence>
<dbReference type="EMBL" id="CP033241">
    <property type="protein sequence ID" value="AZF83317.1"/>
    <property type="molecule type" value="Genomic_DNA"/>
</dbReference>
<evidence type="ECO:0000313" key="24">
    <source>
        <dbReference type="Proteomes" id="UP000076770"/>
    </source>
</evidence>
<dbReference type="EMBL" id="CP033240">
    <property type="protein sequence ID" value="AZF80709.1"/>
    <property type="molecule type" value="Genomic_DNA"/>
</dbReference>
<feature type="transmembrane region" description="Helical" evidence="6">
    <location>
        <begin position="614"/>
        <end position="636"/>
    </location>
</feature>
<feature type="transmembrane region" description="Helical" evidence="6">
    <location>
        <begin position="688"/>
        <end position="706"/>
    </location>
</feature>
<feature type="domain" description="Heme-copper oxidase subunit III family profile" evidence="7">
    <location>
        <begin position="516"/>
        <end position="789"/>
    </location>
</feature>
<feature type="transmembrane region" description="Helical" evidence="6">
    <location>
        <begin position="452"/>
        <end position="473"/>
    </location>
</feature>
<evidence type="ECO:0000256" key="2">
    <source>
        <dbReference type="ARBA" id="ARBA00022692"/>
    </source>
</evidence>
<protein>
    <submittedName>
        <fullName evidence="10 20">Quinol oxidase subunit 1</fullName>
    </submittedName>
</protein>
<dbReference type="KEGG" id="ssoa:SULA_0758"/>
<evidence type="ECO:0000313" key="19">
    <source>
        <dbReference type="EMBL" id="QPG50122.1"/>
    </source>
</evidence>
<comment type="subcellular location">
    <subcellularLocation>
        <location evidence="1">Membrane</location>
        <topology evidence="1">Multi-pass membrane protein</topology>
    </subcellularLocation>
</comment>
<evidence type="ECO:0000313" key="32">
    <source>
        <dbReference type="Proteomes" id="UP000594632"/>
    </source>
</evidence>
<evidence type="ECO:0000313" key="31">
    <source>
        <dbReference type="Proteomes" id="UP000282269"/>
    </source>
</evidence>
<keyword evidence="5" id="KW-0679">Respiratory chain</keyword>
<dbReference type="EMBL" id="CP033237">
    <property type="protein sequence ID" value="AZF72872.1"/>
    <property type="molecule type" value="Genomic_DNA"/>
</dbReference>
<feature type="transmembrane region" description="Helical" evidence="6">
    <location>
        <begin position="525"/>
        <end position="546"/>
    </location>
</feature>
<evidence type="ECO:0000313" key="15">
    <source>
        <dbReference type="EMBL" id="AZF75496.1"/>
    </source>
</evidence>
<dbReference type="EMBL" id="CP011056">
    <property type="protein sequence ID" value="AKA75830.1"/>
    <property type="molecule type" value="Genomic_DNA"/>
</dbReference>
<feature type="transmembrane region" description="Helical" evidence="6">
    <location>
        <begin position="105"/>
        <end position="129"/>
    </location>
</feature>
<dbReference type="OMA" id="LMMATTI"/>
<keyword evidence="5" id="KW-0349">Heme</keyword>
<dbReference type="Pfam" id="PF00510">
    <property type="entry name" value="COX3"/>
    <property type="match status" value="1"/>
</dbReference>